<dbReference type="GO" id="GO:0003678">
    <property type="term" value="F:DNA helicase activity"/>
    <property type="evidence" value="ECO:0007669"/>
    <property type="project" value="UniProtKB-EC"/>
</dbReference>
<dbReference type="Proteomes" id="UP001565368">
    <property type="component" value="Unassembled WGS sequence"/>
</dbReference>
<gene>
    <name evidence="2" type="primary">FUN30_1</name>
    <name evidence="2" type="ORF">Q8F55_004345</name>
</gene>
<evidence type="ECO:0000256" key="1">
    <source>
        <dbReference type="SAM" id="MobiDB-lite"/>
    </source>
</evidence>
<feature type="region of interest" description="Disordered" evidence="1">
    <location>
        <begin position="49"/>
        <end position="73"/>
    </location>
</feature>
<evidence type="ECO:0000313" key="3">
    <source>
        <dbReference type="Proteomes" id="UP001565368"/>
    </source>
</evidence>
<reference evidence="2 3" key="1">
    <citation type="submission" date="2023-08" db="EMBL/GenBank/DDBJ databases">
        <title>Annotated Genome Sequence of Vanrija albida AlHP1.</title>
        <authorList>
            <person name="Herzog R."/>
        </authorList>
    </citation>
    <scope>NUCLEOTIDE SEQUENCE [LARGE SCALE GENOMIC DNA]</scope>
    <source>
        <strain evidence="2 3">AlHP1</strain>
    </source>
</reference>
<feature type="region of interest" description="Disordered" evidence="1">
    <location>
        <begin position="140"/>
        <end position="186"/>
    </location>
</feature>
<dbReference type="Pfam" id="PF10294">
    <property type="entry name" value="Methyltransf_16"/>
    <property type="match status" value="1"/>
</dbReference>
<dbReference type="InterPro" id="IPR019410">
    <property type="entry name" value="Methyltransf_16"/>
</dbReference>
<dbReference type="PANTHER" id="PTHR14614">
    <property type="entry name" value="HEPATOCELLULAR CARCINOMA-ASSOCIATED ANTIGEN"/>
    <property type="match status" value="1"/>
</dbReference>
<proteinExistence type="predicted"/>
<dbReference type="RefSeq" id="XP_069210281.1">
    <property type="nucleotide sequence ID" value="XM_069352863.1"/>
</dbReference>
<keyword evidence="2" id="KW-0378">Hydrolase</keyword>
<organism evidence="2 3">
    <name type="scientific">Vanrija albida</name>
    <dbReference type="NCBI Taxonomy" id="181172"/>
    <lineage>
        <taxon>Eukaryota</taxon>
        <taxon>Fungi</taxon>
        <taxon>Dikarya</taxon>
        <taxon>Basidiomycota</taxon>
        <taxon>Agaricomycotina</taxon>
        <taxon>Tremellomycetes</taxon>
        <taxon>Trichosporonales</taxon>
        <taxon>Trichosporonaceae</taxon>
        <taxon>Vanrija</taxon>
    </lineage>
</organism>
<protein>
    <submittedName>
        <fullName evidence="2">DNA-dependent ATPase fun30</fullName>
        <ecNumber evidence="2">3.6.4.12</ecNumber>
    </submittedName>
</protein>
<evidence type="ECO:0000313" key="2">
    <source>
        <dbReference type="EMBL" id="KAL1410337.1"/>
    </source>
</evidence>
<dbReference type="EC" id="3.6.4.12" evidence="2"/>
<name>A0ABR3Q6S3_9TREE</name>
<feature type="compositionally biased region" description="Basic and acidic residues" evidence="1">
    <location>
        <begin position="152"/>
        <end position="180"/>
    </location>
</feature>
<sequence>MYWYLSFLRPPPVHLALPSDGVVITPQVANDLRTELRDAPTDIAYTWQRTQPPSAPTAPAHLTRFQPPESTYRPLTVPLPRGARPGERWRLGLVEVGDGGLGKVDTRAVGGDMLALSASGGVPVLGVWSEGIELRAAEVAASSGPVRGVGGKGRDKVKAADKGKDKAKDKKGKGKDDTPKQGRISRAWALPSGQQLTLVEQTSFDLDKKVWDSGLALASWLWRHLDDGAGLHADARRVLARLNAADLSVVELGSGTGLVSIALAQMLASAAGIVATDLESALEIMRENIALNAEPARPQVRADVLDWDAPLPPWVQAAPPTVVIAADVTYNTASFPALVDTLERLLKPADGPAPLLLLAYKQRDAAERELWNMLAARGIGTVLVGKIAGAEEEGQVEVWVGGRDVASGA</sequence>
<dbReference type="CDD" id="cd02440">
    <property type="entry name" value="AdoMet_MTases"/>
    <property type="match status" value="1"/>
</dbReference>
<dbReference type="PANTHER" id="PTHR14614:SF162">
    <property type="entry name" value="EXPRESSED PROTEIN"/>
    <property type="match status" value="1"/>
</dbReference>
<comment type="caution">
    <text evidence="2">The sequence shown here is derived from an EMBL/GenBank/DDBJ whole genome shotgun (WGS) entry which is preliminary data.</text>
</comment>
<keyword evidence="3" id="KW-1185">Reference proteome</keyword>
<dbReference type="GeneID" id="95985388"/>
<accession>A0ABR3Q6S3</accession>
<dbReference type="Gene3D" id="3.40.50.150">
    <property type="entry name" value="Vaccinia Virus protein VP39"/>
    <property type="match status" value="1"/>
</dbReference>
<dbReference type="EMBL" id="JBBXJM010000003">
    <property type="protein sequence ID" value="KAL1410337.1"/>
    <property type="molecule type" value="Genomic_DNA"/>
</dbReference>
<dbReference type="InterPro" id="IPR029063">
    <property type="entry name" value="SAM-dependent_MTases_sf"/>
</dbReference>
<dbReference type="GO" id="GO:0016787">
    <property type="term" value="F:hydrolase activity"/>
    <property type="evidence" value="ECO:0007669"/>
    <property type="project" value="UniProtKB-KW"/>
</dbReference>
<dbReference type="SUPFAM" id="SSF53335">
    <property type="entry name" value="S-adenosyl-L-methionine-dependent methyltransferases"/>
    <property type="match status" value="1"/>
</dbReference>